<feature type="non-terminal residue" evidence="2">
    <location>
        <position position="298"/>
    </location>
</feature>
<evidence type="ECO:0000313" key="2">
    <source>
        <dbReference type="EMBL" id="PIK37015.1"/>
    </source>
</evidence>
<feature type="region of interest" description="Disordered" evidence="1">
    <location>
        <begin position="1"/>
        <end position="67"/>
    </location>
</feature>
<evidence type="ECO:0000256" key="1">
    <source>
        <dbReference type="SAM" id="MobiDB-lite"/>
    </source>
</evidence>
<organism evidence="2 3">
    <name type="scientific">Stichopus japonicus</name>
    <name type="common">Sea cucumber</name>
    <dbReference type="NCBI Taxonomy" id="307972"/>
    <lineage>
        <taxon>Eukaryota</taxon>
        <taxon>Metazoa</taxon>
        <taxon>Echinodermata</taxon>
        <taxon>Eleutherozoa</taxon>
        <taxon>Echinozoa</taxon>
        <taxon>Holothuroidea</taxon>
        <taxon>Aspidochirotacea</taxon>
        <taxon>Aspidochirotida</taxon>
        <taxon>Stichopodidae</taxon>
        <taxon>Apostichopus</taxon>
    </lineage>
</organism>
<dbReference type="OrthoDB" id="2384350at2759"/>
<feature type="region of interest" description="Disordered" evidence="1">
    <location>
        <begin position="185"/>
        <end position="215"/>
    </location>
</feature>
<feature type="compositionally biased region" description="Low complexity" evidence="1">
    <location>
        <begin position="38"/>
        <end position="51"/>
    </location>
</feature>
<proteinExistence type="predicted"/>
<dbReference type="AlphaFoldDB" id="A0A2G8JMT8"/>
<sequence length="298" mass="33633">MDFSSTDTDGDSDFQPGPPTRKGRKKTKEWKTKLFLLQKAQTKQTPTPAQQDRLETNGLGSPAHERPTLSGARMKSVLNRRWTLQQLDSFIQQSYPEISLGAIGFTYGFGTKARTLTRIRRRELHKVADIEAHVGQGKLYIFPNEDIESTGERVAQPSVAQPEIQEHEVTEQVVVEAAAPTTAGAAIQPLQTNGGERNNRNESTPPPAQTDEHERNYPFQRLKVTMMQVELYQDKNHTLQIISVQGNLFNHLDLLILITLKVTVKKTCQILHCLALPRLHLLPPPLLLMDHLRNDLNE</sequence>
<comment type="caution">
    <text evidence="2">The sequence shown here is derived from an EMBL/GenBank/DDBJ whole genome shotgun (WGS) entry which is preliminary data.</text>
</comment>
<reference evidence="2 3" key="1">
    <citation type="journal article" date="2017" name="PLoS Biol.">
        <title>The sea cucumber genome provides insights into morphological evolution and visceral regeneration.</title>
        <authorList>
            <person name="Zhang X."/>
            <person name="Sun L."/>
            <person name="Yuan J."/>
            <person name="Sun Y."/>
            <person name="Gao Y."/>
            <person name="Zhang L."/>
            <person name="Li S."/>
            <person name="Dai H."/>
            <person name="Hamel J.F."/>
            <person name="Liu C."/>
            <person name="Yu Y."/>
            <person name="Liu S."/>
            <person name="Lin W."/>
            <person name="Guo K."/>
            <person name="Jin S."/>
            <person name="Xu P."/>
            <person name="Storey K.B."/>
            <person name="Huan P."/>
            <person name="Zhang T."/>
            <person name="Zhou Y."/>
            <person name="Zhang J."/>
            <person name="Lin C."/>
            <person name="Li X."/>
            <person name="Xing L."/>
            <person name="Huo D."/>
            <person name="Sun M."/>
            <person name="Wang L."/>
            <person name="Mercier A."/>
            <person name="Li F."/>
            <person name="Yang H."/>
            <person name="Xiang J."/>
        </authorList>
    </citation>
    <scope>NUCLEOTIDE SEQUENCE [LARGE SCALE GENOMIC DNA]</scope>
    <source>
        <strain evidence="2">Shaxun</strain>
        <tissue evidence="2">Muscle</tissue>
    </source>
</reference>
<keyword evidence="3" id="KW-1185">Reference proteome</keyword>
<dbReference type="EMBL" id="MRZV01001575">
    <property type="protein sequence ID" value="PIK37015.1"/>
    <property type="molecule type" value="Genomic_DNA"/>
</dbReference>
<evidence type="ECO:0000313" key="3">
    <source>
        <dbReference type="Proteomes" id="UP000230750"/>
    </source>
</evidence>
<protein>
    <submittedName>
        <fullName evidence="2">Uncharacterized protein</fullName>
    </submittedName>
</protein>
<gene>
    <name evidence="2" type="ORF">BSL78_26156</name>
</gene>
<name>A0A2G8JMT8_STIJA</name>
<dbReference type="Proteomes" id="UP000230750">
    <property type="component" value="Unassembled WGS sequence"/>
</dbReference>
<accession>A0A2G8JMT8</accession>